<feature type="region of interest" description="Disordered" evidence="1">
    <location>
        <begin position="1"/>
        <end position="70"/>
    </location>
</feature>
<sequence>MSDHDVDTIGSFPDSQPAETSWDPAPDLGPEPSPEQVTPAEMDPFPIQPGLPGFDDRPDDLPFDPVDPASVVVDPAADTVSGDPLQDDDYWLFQGAGQGTCAPTSVAMVLADVLGVPVGSNQEVVDRALELGLIEYDPEQYQEFNGWSGMDDRQIMALAESYGLDVHLRYGDIDDLADALDAGHAVMAAVDAHEIWSVIDDDLDPDDAGIDENHELVVTGIDRTNGLVYLNDSGREHGGTIAIPLEQFADAWADSGNSMIVTDLPEDQAAAGVVAELSVPGAEPGTADQSAAVAAPTAIPAAVPAAASPIPVDLDAISAGAGPIEGVDSFPEGVVRLLILPFTFVVDLVDRLT</sequence>
<dbReference type="Proteomes" id="UP000663792">
    <property type="component" value="Unassembled WGS sequence"/>
</dbReference>
<dbReference type="AlphaFoldDB" id="A0A939C2U1"/>
<evidence type="ECO:0000259" key="2">
    <source>
        <dbReference type="Pfam" id="PF13529"/>
    </source>
</evidence>
<reference evidence="3" key="1">
    <citation type="submission" date="2021-01" db="EMBL/GenBank/DDBJ databases">
        <title>YIM 132084 draft genome.</title>
        <authorList>
            <person name="An D."/>
        </authorList>
    </citation>
    <scope>NUCLEOTIDE SEQUENCE</scope>
    <source>
        <strain evidence="3">YIM 132084</strain>
    </source>
</reference>
<proteinExistence type="predicted"/>
<dbReference type="Pfam" id="PF13529">
    <property type="entry name" value="Peptidase_C39_2"/>
    <property type="match status" value="1"/>
</dbReference>
<comment type="caution">
    <text evidence="3">The sequence shown here is derived from an EMBL/GenBank/DDBJ whole genome shotgun (WGS) entry which is preliminary data.</text>
</comment>
<feature type="domain" description="Peptidase C39-like" evidence="2">
    <location>
        <begin position="97"/>
        <end position="233"/>
    </location>
</feature>
<evidence type="ECO:0000256" key="1">
    <source>
        <dbReference type="SAM" id="MobiDB-lite"/>
    </source>
</evidence>
<gene>
    <name evidence="3" type="ORF">JL106_15330</name>
</gene>
<protein>
    <submittedName>
        <fullName evidence="3">C39 family peptidase</fullName>
    </submittedName>
</protein>
<name>A0A939C2U1_9ACTN</name>
<dbReference type="Gene3D" id="3.90.70.10">
    <property type="entry name" value="Cysteine proteinases"/>
    <property type="match status" value="1"/>
</dbReference>
<accession>A0A939C2U1</accession>
<evidence type="ECO:0000313" key="3">
    <source>
        <dbReference type="EMBL" id="MBM9468654.1"/>
    </source>
</evidence>
<organism evidence="3 4">
    <name type="scientific">Nakamurella leprariae</name>
    <dbReference type="NCBI Taxonomy" id="2803911"/>
    <lineage>
        <taxon>Bacteria</taxon>
        <taxon>Bacillati</taxon>
        <taxon>Actinomycetota</taxon>
        <taxon>Actinomycetes</taxon>
        <taxon>Nakamurellales</taxon>
        <taxon>Nakamurellaceae</taxon>
        <taxon>Nakamurella</taxon>
    </lineage>
</organism>
<dbReference type="RefSeq" id="WP_205261603.1">
    <property type="nucleotide sequence ID" value="NZ_JAERWK010000020.1"/>
</dbReference>
<dbReference type="EMBL" id="JAERWK010000020">
    <property type="protein sequence ID" value="MBM9468654.1"/>
    <property type="molecule type" value="Genomic_DNA"/>
</dbReference>
<keyword evidence="4" id="KW-1185">Reference proteome</keyword>
<dbReference type="InterPro" id="IPR039564">
    <property type="entry name" value="Peptidase_C39-like"/>
</dbReference>
<evidence type="ECO:0000313" key="4">
    <source>
        <dbReference type="Proteomes" id="UP000663792"/>
    </source>
</evidence>